<dbReference type="InterPro" id="IPR050142">
    <property type="entry name" value="MADS-box/MEF2_TF"/>
</dbReference>
<dbReference type="PROSITE" id="PS00350">
    <property type="entry name" value="MADS_BOX_1"/>
    <property type="match status" value="1"/>
</dbReference>
<evidence type="ECO:0000259" key="7">
    <source>
        <dbReference type="PROSITE" id="PS50066"/>
    </source>
</evidence>
<dbReference type="GO" id="GO:0046983">
    <property type="term" value="F:protein dimerization activity"/>
    <property type="evidence" value="ECO:0007669"/>
    <property type="project" value="InterPro"/>
</dbReference>
<dbReference type="PROSITE" id="PS50066">
    <property type="entry name" value="MADS_BOX_2"/>
    <property type="match status" value="1"/>
</dbReference>
<dbReference type="InterPro" id="IPR002100">
    <property type="entry name" value="TF_MADSbox"/>
</dbReference>
<keyword evidence="2" id="KW-0805">Transcription regulation</keyword>
<dbReference type="GO" id="GO:0005634">
    <property type="term" value="C:nucleus"/>
    <property type="evidence" value="ECO:0007669"/>
    <property type="project" value="UniProtKB-SubCell"/>
</dbReference>
<evidence type="ECO:0000256" key="4">
    <source>
        <dbReference type="ARBA" id="ARBA00023163"/>
    </source>
</evidence>
<comment type="subcellular location">
    <subcellularLocation>
        <location evidence="1">Nucleus</location>
    </subcellularLocation>
</comment>
<evidence type="ECO:0000256" key="5">
    <source>
        <dbReference type="ARBA" id="ARBA00023242"/>
    </source>
</evidence>
<evidence type="ECO:0000256" key="6">
    <source>
        <dbReference type="SAM" id="MobiDB-lite"/>
    </source>
</evidence>
<protein>
    <submittedName>
        <fullName evidence="9">AGL6</fullName>
    </submittedName>
</protein>
<evidence type="ECO:0000256" key="1">
    <source>
        <dbReference type="ARBA" id="ARBA00004123"/>
    </source>
</evidence>
<dbReference type="Gene3D" id="3.40.1810.10">
    <property type="entry name" value="Transcription factor, MADS-box"/>
    <property type="match status" value="1"/>
</dbReference>
<name>H6BA46_TAXBA</name>
<dbReference type="CDD" id="cd00265">
    <property type="entry name" value="MADS_MEF2_like"/>
    <property type="match status" value="1"/>
</dbReference>
<evidence type="ECO:0000259" key="8">
    <source>
        <dbReference type="PROSITE" id="PS51297"/>
    </source>
</evidence>
<evidence type="ECO:0000256" key="3">
    <source>
        <dbReference type="ARBA" id="ARBA00023125"/>
    </source>
</evidence>
<feature type="domain" description="K-box" evidence="8">
    <location>
        <begin position="86"/>
        <end position="176"/>
    </location>
</feature>
<keyword evidence="3" id="KW-0238">DNA-binding</keyword>
<evidence type="ECO:0000313" key="9">
    <source>
        <dbReference type="EMBL" id="AEL13790.1"/>
    </source>
</evidence>
<dbReference type="InterPro" id="IPR033896">
    <property type="entry name" value="MEF2-like_N"/>
</dbReference>
<dbReference type="PROSITE" id="PS51297">
    <property type="entry name" value="K_BOX"/>
    <property type="match status" value="1"/>
</dbReference>
<feature type="region of interest" description="Disordered" evidence="6">
    <location>
        <begin position="142"/>
        <end position="162"/>
    </location>
</feature>
<sequence length="245" mass="28452">MGRGRVELKRIENKINRQVTFSKRRNGLLKKAYELSVLCDAEVALIIFSSRGKVYEFGSAGTLKTLDRYQKCSYVLQESTASDRESQNWHHEVAKLKHKHEDMELTRRRLLGEDLGPLNIRDLQILEDNLDQALIKVRSKKDQQLRDRLEEQRKKERQLDEENKALHKKVGECQRHHAYSAMQAAPQSWDSNAVASNAFIVPLNRSNPVDCEPTLQMGYQYAPSATTMPRHEQTQNNYMQGWNML</sequence>
<dbReference type="FunFam" id="3.40.1810.10:FF:000004">
    <property type="entry name" value="MADS-box transcription factor 1"/>
    <property type="match status" value="1"/>
</dbReference>
<accession>H6BA46</accession>
<dbReference type="InterPro" id="IPR002487">
    <property type="entry name" value="TF_Kbox"/>
</dbReference>
<dbReference type="GO" id="GO:0003700">
    <property type="term" value="F:DNA-binding transcription factor activity"/>
    <property type="evidence" value="ECO:0007669"/>
    <property type="project" value="InterPro"/>
</dbReference>
<dbReference type="Pfam" id="PF00319">
    <property type="entry name" value="SRF-TF"/>
    <property type="match status" value="1"/>
</dbReference>
<dbReference type="AlphaFoldDB" id="H6BA46"/>
<dbReference type="Pfam" id="PF01486">
    <property type="entry name" value="K-box"/>
    <property type="match status" value="1"/>
</dbReference>
<dbReference type="SMART" id="SM00432">
    <property type="entry name" value="MADS"/>
    <property type="match status" value="1"/>
</dbReference>
<dbReference type="SUPFAM" id="SSF55455">
    <property type="entry name" value="SRF-like"/>
    <property type="match status" value="1"/>
</dbReference>
<dbReference type="PANTHER" id="PTHR48019">
    <property type="entry name" value="SERUM RESPONSE FACTOR HOMOLOG"/>
    <property type="match status" value="1"/>
</dbReference>
<dbReference type="PRINTS" id="PR00404">
    <property type="entry name" value="MADSDOMAIN"/>
</dbReference>
<dbReference type="EMBL" id="JF519755">
    <property type="protein sequence ID" value="AEL13790.1"/>
    <property type="molecule type" value="mRNA"/>
</dbReference>
<feature type="domain" description="MADS-box" evidence="7">
    <location>
        <begin position="1"/>
        <end position="61"/>
    </location>
</feature>
<organism evidence="9">
    <name type="scientific">Taxus baccata</name>
    <name type="common">English yew</name>
    <dbReference type="NCBI Taxonomy" id="25629"/>
    <lineage>
        <taxon>Eukaryota</taxon>
        <taxon>Viridiplantae</taxon>
        <taxon>Streptophyta</taxon>
        <taxon>Embryophyta</taxon>
        <taxon>Tracheophyta</taxon>
        <taxon>Spermatophyta</taxon>
        <taxon>Pinopsida</taxon>
        <taxon>Pinidae</taxon>
        <taxon>Conifers II</taxon>
        <taxon>Cupressales</taxon>
        <taxon>Taxaceae</taxon>
        <taxon>Taxus</taxon>
    </lineage>
</organism>
<reference evidence="9" key="1">
    <citation type="journal article" date="2012" name="Mol. Biol. Evol.">
        <title>Molecular Analyses of MADS-Box Genes Trace Back to Gymnosperms the Invention of Fleshy Fruits.</title>
        <authorList>
            <person name="Lovisetto A."/>
            <person name="Guzzo F."/>
            <person name="Tadiello A."/>
            <person name="Toffali K."/>
            <person name="Favretto A."/>
            <person name="Casadoro G."/>
        </authorList>
    </citation>
    <scope>NUCLEOTIDE SEQUENCE</scope>
</reference>
<proteinExistence type="evidence at transcript level"/>
<dbReference type="InterPro" id="IPR036879">
    <property type="entry name" value="TF_MADSbox_sf"/>
</dbReference>
<keyword evidence="4" id="KW-0804">Transcription</keyword>
<evidence type="ECO:0000256" key="2">
    <source>
        <dbReference type="ARBA" id="ARBA00023015"/>
    </source>
</evidence>
<dbReference type="GO" id="GO:0045944">
    <property type="term" value="P:positive regulation of transcription by RNA polymerase II"/>
    <property type="evidence" value="ECO:0007669"/>
    <property type="project" value="InterPro"/>
</dbReference>
<keyword evidence="5" id="KW-0539">Nucleus</keyword>
<dbReference type="GO" id="GO:0000977">
    <property type="term" value="F:RNA polymerase II transcription regulatory region sequence-specific DNA binding"/>
    <property type="evidence" value="ECO:0007669"/>
    <property type="project" value="InterPro"/>
</dbReference>